<proteinExistence type="predicted"/>
<dbReference type="EMBL" id="ABEU02000008">
    <property type="status" value="NOT_ANNOTATED_CDS"/>
    <property type="molecule type" value="Genomic_DNA"/>
</dbReference>
<dbReference type="Gramene" id="Pp3c8_17690V3.2">
    <property type="protein sequence ID" value="Pp3c8_17690V3.2"/>
    <property type="gene ID" value="Pp3c8_17690"/>
</dbReference>
<keyword evidence="2" id="KW-1185">Reference proteome</keyword>
<name>A0A7I4EHK0_PHYPA</name>
<reference evidence="1 2" key="2">
    <citation type="journal article" date="2018" name="Plant J.">
        <title>The Physcomitrella patens chromosome-scale assembly reveals moss genome structure and evolution.</title>
        <authorList>
            <person name="Lang D."/>
            <person name="Ullrich K.K."/>
            <person name="Murat F."/>
            <person name="Fuchs J."/>
            <person name="Jenkins J."/>
            <person name="Haas F.B."/>
            <person name="Piednoel M."/>
            <person name="Gundlach H."/>
            <person name="Van Bel M."/>
            <person name="Meyberg R."/>
            <person name="Vives C."/>
            <person name="Morata J."/>
            <person name="Symeonidi A."/>
            <person name="Hiss M."/>
            <person name="Muchero W."/>
            <person name="Kamisugi Y."/>
            <person name="Saleh O."/>
            <person name="Blanc G."/>
            <person name="Decker E.L."/>
            <person name="van Gessel N."/>
            <person name="Grimwood J."/>
            <person name="Hayes R.D."/>
            <person name="Graham S.W."/>
            <person name="Gunter L.E."/>
            <person name="McDaniel S.F."/>
            <person name="Hoernstein S.N.W."/>
            <person name="Larsson A."/>
            <person name="Li F.W."/>
            <person name="Perroud P.F."/>
            <person name="Phillips J."/>
            <person name="Ranjan P."/>
            <person name="Rokshar D.S."/>
            <person name="Rothfels C.J."/>
            <person name="Schneider L."/>
            <person name="Shu S."/>
            <person name="Stevenson D.W."/>
            <person name="Thummler F."/>
            <person name="Tillich M."/>
            <person name="Villarreal Aguilar J.C."/>
            <person name="Widiez T."/>
            <person name="Wong G.K."/>
            <person name="Wymore A."/>
            <person name="Zhang Y."/>
            <person name="Zimmer A.D."/>
            <person name="Quatrano R.S."/>
            <person name="Mayer K.F.X."/>
            <person name="Goodstein D."/>
            <person name="Casacuberta J.M."/>
            <person name="Vandepoele K."/>
            <person name="Reski R."/>
            <person name="Cuming A.C."/>
            <person name="Tuskan G.A."/>
            <person name="Maumus F."/>
            <person name="Salse J."/>
            <person name="Schmutz J."/>
            <person name="Rensing S.A."/>
        </authorList>
    </citation>
    <scope>NUCLEOTIDE SEQUENCE [LARGE SCALE GENOMIC DNA]</scope>
    <source>
        <strain evidence="1 2">cv. Gransden 2004</strain>
    </source>
</reference>
<dbReference type="AlphaFoldDB" id="A0A7I4EHK0"/>
<dbReference type="EnsemblPlants" id="Pp3c8_17690V3.2">
    <property type="protein sequence ID" value="Pp3c8_17690V3.2"/>
    <property type="gene ID" value="Pp3c8_17690"/>
</dbReference>
<sequence>MHNVGFPGLVSITVVGITHAGNTCLPNCPLRCIPS</sequence>
<reference evidence="1" key="3">
    <citation type="submission" date="2020-12" db="UniProtKB">
        <authorList>
            <consortium name="EnsemblPlants"/>
        </authorList>
    </citation>
    <scope>IDENTIFICATION</scope>
</reference>
<accession>A0A7I4EHK0</accession>
<reference evidence="1 2" key="1">
    <citation type="journal article" date="2008" name="Science">
        <title>The Physcomitrella genome reveals evolutionary insights into the conquest of land by plants.</title>
        <authorList>
            <person name="Rensing S."/>
            <person name="Lang D."/>
            <person name="Zimmer A."/>
            <person name="Terry A."/>
            <person name="Salamov A."/>
            <person name="Shapiro H."/>
            <person name="Nishiyama T."/>
            <person name="Perroud P.-F."/>
            <person name="Lindquist E."/>
            <person name="Kamisugi Y."/>
            <person name="Tanahashi T."/>
            <person name="Sakakibara K."/>
            <person name="Fujita T."/>
            <person name="Oishi K."/>
            <person name="Shin-I T."/>
            <person name="Kuroki Y."/>
            <person name="Toyoda A."/>
            <person name="Suzuki Y."/>
            <person name="Hashimoto A."/>
            <person name="Yamaguchi K."/>
            <person name="Sugano A."/>
            <person name="Kohara Y."/>
            <person name="Fujiyama A."/>
            <person name="Anterola A."/>
            <person name="Aoki S."/>
            <person name="Ashton N."/>
            <person name="Barbazuk W.B."/>
            <person name="Barker E."/>
            <person name="Bennetzen J."/>
            <person name="Bezanilla M."/>
            <person name="Blankenship R."/>
            <person name="Cho S.H."/>
            <person name="Dutcher S."/>
            <person name="Estelle M."/>
            <person name="Fawcett J.A."/>
            <person name="Gundlach H."/>
            <person name="Hanada K."/>
            <person name="Heyl A."/>
            <person name="Hicks K.A."/>
            <person name="Hugh J."/>
            <person name="Lohr M."/>
            <person name="Mayer K."/>
            <person name="Melkozernov A."/>
            <person name="Murata T."/>
            <person name="Nelson D."/>
            <person name="Pils B."/>
            <person name="Prigge M."/>
            <person name="Reiss B."/>
            <person name="Renner T."/>
            <person name="Rombauts S."/>
            <person name="Rushton P."/>
            <person name="Sanderfoot A."/>
            <person name="Schween G."/>
            <person name="Shiu S.-H."/>
            <person name="Stueber K."/>
            <person name="Theodoulou F.L."/>
            <person name="Tu H."/>
            <person name="Van de Peer Y."/>
            <person name="Verrier P.J."/>
            <person name="Waters E."/>
            <person name="Wood A."/>
            <person name="Yang L."/>
            <person name="Cove D."/>
            <person name="Cuming A."/>
            <person name="Hasebe M."/>
            <person name="Lucas S."/>
            <person name="Mishler D.B."/>
            <person name="Reski R."/>
            <person name="Grigoriev I."/>
            <person name="Quatrano R.S."/>
            <person name="Boore J.L."/>
        </authorList>
    </citation>
    <scope>NUCLEOTIDE SEQUENCE [LARGE SCALE GENOMIC DNA]</scope>
    <source>
        <strain evidence="1 2">cv. Gransden 2004</strain>
    </source>
</reference>
<organism evidence="1 2">
    <name type="scientific">Physcomitrium patens</name>
    <name type="common">Spreading-leaved earth moss</name>
    <name type="synonym">Physcomitrella patens</name>
    <dbReference type="NCBI Taxonomy" id="3218"/>
    <lineage>
        <taxon>Eukaryota</taxon>
        <taxon>Viridiplantae</taxon>
        <taxon>Streptophyta</taxon>
        <taxon>Embryophyta</taxon>
        <taxon>Bryophyta</taxon>
        <taxon>Bryophytina</taxon>
        <taxon>Bryopsida</taxon>
        <taxon>Funariidae</taxon>
        <taxon>Funariales</taxon>
        <taxon>Funariaceae</taxon>
        <taxon>Physcomitrium</taxon>
    </lineage>
</organism>
<dbReference type="Proteomes" id="UP000006727">
    <property type="component" value="Chromosome 8"/>
</dbReference>
<protein>
    <submittedName>
        <fullName evidence="1">Uncharacterized protein</fullName>
    </submittedName>
</protein>
<evidence type="ECO:0000313" key="1">
    <source>
        <dbReference type="EnsemblPlants" id="Pp3c8_17690V3.2"/>
    </source>
</evidence>
<evidence type="ECO:0000313" key="2">
    <source>
        <dbReference type="Proteomes" id="UP000006727"/>
    </source>
</evidence>